<keyword evidence="1" id="KW-0472">Membrane</keyword>
<organism evidence="2 3">
    <name type="scientific">Parasponia andersonii</name>
    <name type="common">Sponia andersonii</name>
    <dbReference type="NCBI Taxonomy" id="3476"/>
    <lineage>
        <taxon>Eukaryota</taxon>
        <taxon>Viridiplantae</taxon>
        <taxon>Streptophyta</taxon>
        <taxon>Embryophyta</taxon>
        <taxon>Tracheophyta</taxon>
        <taxon>Spermatophyta</taxon>
        <taxon>Magnoliopsida</taxon>
        <taxon>eudicotyledons</taxon>
        <taxon>Gunneridae</taxon>
        <taxon>Pentapetalae</taxon>
        <taxon>rosids</taxon>
        <taxon>fabids</taxon>
        <taxon>Rosales</taxon>
        <taxon>Cannabaceae</taxon>
        <taxon>Parasponia</taxon>
    </lineage>
</organism>
<comment type="caution">
    <text evidence="2">The sequence shown here is derived from an EMBL/GenBank/DDBJ whole genome shotgun (WGS) entry which is preliminary data.</text>
</comment>
<dbReference type="OrthoDB" id="10373613at2759"/>
<accession>A0A2P5B466</accession>
<keyword evidence="3" id="KW-1185">Reference proteome</keyword>
<name>A0A2P5B466_PARAD</name>
<dbReference type="EMBL" id="JXTB01000368">
    <property type="protein sequence ID" value="PON43594.1"/>
    <property type="molecule type" value="Genomic_DNA"/>
</dbReference>
<evidence type="ECO:0000313" key="3">
    <source>
        <dbReference type="Proteomes" id="UP000237105"/>
    </source>
</evidence>
<dbReference type="AlphaFoldDB" id="A0A2P5B466"/>
<protein>
    <submittedName>
        <fullName evidence="2">Uncharacterized protein</fullName>
    </submittedName>
</protein>
<dbReference type="Proteomes" id="UP000237105">
    <property type="component" value="Unassembled WGS sequence"/>
</dbReference>
<keyword evidence="1" id="KW-0812">Transmembrane</keyword>
<evidence type="ECO:0000256" key="1">
    <source>
        <dbReference type="SAM" id="Phobius"/>
    </source>
</evidence>
<sequence>MDQRSILVMLGLAIQIELQNHNDPNQMEGQRGLPLQLCKLHIWGGWISRIPRASRRFRHNQLVQCLLVVRYQTYVIHHIPRQGVNCPTWNRHPRRLSEHGVLEFRQYPPRRLRQPRQYLRRLYPNRLGRFRFENDVNVRNQVHQSVVKVQNLEQLLRRSPTDTNRLGEVEELNRRAFDGLHEACIINGRTNPFKDLLTELLLAREDDPDTDLGSPNPAPDLRLQLLPLQPLDIPNTELLDSEPPKARIHRRLPHAPVHLNTLAQVPGGDHAVGDAPEIDHGIGRYQIDLADAASRPIAHAVTRIPSAKQLIVVIIVIAVVLKIGAAAAGGGGGVSGGAGIREGIGLDGGGVDQQDGAELVLEAGHGDLDGGVDLGLVVGDGDGGDGALDLIDGQEVAVNLEAIPLEDHLVPGLLRRRRVPPQDYLLRLLQLYLRTLRRLHTHPIISLLSSSLLFSSLLSLSKKKKL</sequence>
<proteinExistence type="predicted"/>
<reference evidence="3" key="1">
    <citation type="submission" date="2016-06" db="EMBL/GenBank/DDBJ databases">
        <title>Parallel loss of symbiosis genes in relatives of nitrogen-fixing non-legume Parasponia.</title>
        <authorList>
            <person name="Van Velzen R."/>
            <person name="Holmer R."/>
            <person name="Bu F."/>
            <person name="Rutten L."/>
            <person name="Van Zeijl A."/>
            <person name="Liu W."/>
            <person name="Santuari L."/>
            <person name="Cao Q."/>
            <person name="Sharma T."/>
            <person name="Shen D."/>
            <person name="Roswanjaya Y."/>
            <person name="Wardhani T."/>
            <person name="Kalhor M.S."/>
            <person name="Jansen J."/>
            <person name="Van den Hoogen J."/>
            <person name="Gungor B."/>
            <person name="Hartog M."/>
            <person name="Hontelez J."/>
            <person name="Verver J."/>
            <person name="Yang W.-C."/>
            <person name="Schijlen E."/>
            <person name="Repin R."/>
            <person name="Schilthuizen M."/>
            <person name="Schranz E."/>
            <person name="Heidstra R."/>
            <person name="Miyata K."/>
            <person name="Fedorova E."/>
            <person name="Kohlen W."/>
            <person name="Bisseling T."/>
            <person name="Smit S."/>
            <person name="Geurts R."/>
        </authorList>
    </citation>
    <scope>NUCLEOTIDE SEQUENCE [LARGE SCALE GENOMIC DNA]</scope>
    <source>
        <strain evidence="3">cv. WU1-14</strain>
    </source>
</reference>
<evidence type="ECO:0000313" key="2">
    <source>
        <dbReference type="EMBL" id="PON43594.1"/>
    </source>
</evidence>
<keyword evidence="1" id="KW-1133">Transmembrane helix</keyword>
<feature type="transmembrane region" description="Helical" evidence="1">
    <location>
        <begin position="441"/>
        <end position="460"/>
    </location>
</feature>
<gene>
    <name evidence="2" type="ORF">PanWU01x14_272850</name>
</gene>